<reference evidence="2 3" key="1">
    <citation type="journal article" date="2017" name="Gigascience">
        <title>Genome sequence of the small brown planthopper, Laodelphax striatellus.</title>
        <authorList>
            <person name="Zhu J."/>
            <person name="Jiang F."/>
            <person name="Wang X."/>
            <person name="Yang P."/>
            <person name="Bao Y."/>
            <person name="Zhao W."/>
            <person name="Wang W."/>
            <person name="Lu H."/>
            <person name="Wang Q."/>
            <person name="Cui N."/>
            <person name="Li J."/>
            <person name="Chen X."/>
            <person name="Luo L."/>
            <person name="Yu J."/>
            <person name="Kang L."/>
            <person name="Cui F."/>
        </authorList>
    </citation>
    <scope>NUCLEOTIDE SEQUENCE [LARGE SCALE GENOMIC DNA]</scope>
    <source>
        <strain evidence="2">Lst14</strain>
    </source>
</reference>
<feature type="region of interest" description="Disordered" evidence="1">
    <location>
        <begin position="1"/>
        <end position="45"/>
    </location>
</feature>
<name>A0A482XIR7_LAOST</name>
<accession>A0A482XIR7</accession>
<evidence type="ECO:0000313" key="3">
    <source>
        <dbReference type="Proteomes" id="UP000291343"/>
    </source>
</evidence>
<protein>
    <submittedName>
        <fullName evidence="2">Uncharacterized protein</fullName>
    </submittedName>
</protein>
<feature type="compositionally biased region" description="Basic and acidic residues" evidence="1">
    <location>
        <begin position="35"/>
        <end position="44"/>
    </location>
</feature>
<organism evidence="2 3">
    <name type="scientific">Laodelphax striatellus</name>
    <name type="common">Small brown planthopper</name>
    <name type="synonym">Delphax striatella</name>
    <dbReference type="NCBI Taxonomy" id="195883"/>
    <lineage>
        <taxon>Eukaryota</taxon>
        <taxon>Metazoa</taxon>
        <taxon>Ecdysozoa</taxon>
        <taxon>Arthropoda</taxon>
        <taxon>Hexapoda</taxon>
        <taxon>Insecta</taxon>
        <taxon>Pterygota</taxon>
        <taxon>Neoptera</taxon>
        <taxon>Paraneoptera</taxon>
        <taxon>Hemiptera</taxon>
        <taxon>Auchenorrhyncha</taxon>
        <taxon>Fulgoroidea</taxon>
        <taxon>Delphacidae</taxon>
        <taxon>Criomorphinae</taxon>
        <taxon>Laodelphax</taxon>
    </lineage>
</organism>
<dbReference type="InParanoid" id="A0A482XIR7"/>
<proteinExistence type="predicted"/>
<comment type="caution">
    <text evidence="2">The sequence shown here is derived from an EMBL/GenBank/DDBJ whole genome shotgun (WGS) entry which is preliminary data.</text>
</comment>
<dbReference type="AlphaFoldDB" id="A0A482XIR7"/>
<dbReference type="Proteomes" id="UP000291343">
    <property type="component" value="Unassembled WGS sequence"/>
</dbReference>
<gene>
    <name evidence="2" type="ORF">LSTR_LSTR016013</name>
</gene>
<feature type="compositionally biased region" description="Basic residues" evidence="1">
    <location>
        <begin position="22"/>
        <end position="34"/>
    </location>
</feature>
<dbReference type="EMBL" id="QKKF02008831">
    <property type="protein sequence ID" value="RZF45554.1"/>
    <property type="molecule type" value="Genomic_DNA"/>
</dbReference>
<evidence type="ECO:0000256" key="1">
    <source>
        <dbReference type="SAM" id="MobiDB-lite"/>
    </source>
</evidence>
<sequence length="110" mass="12523">MEGGRGSVRVSQKKRIEDGKKRQARRVWIKKRSEKNKNRQDRQKCAANVQVEVSLATRRWLRPPHPPPTACVCACYTRAPLFLYHFIFTHDAPGLSQVGGRRGLKPVDGS</sequence>
<keyword evidence="3" id="KW-1185">Reference proteome</keyword>
<evidence type="ECO:0000313" key="2">
    <source>
        <dbReference type="EMBL" id="RZF45554.1"/>
    </source>
</evidence>